<sequence>MGTQKGANWVFGKDVKGTEASPGVERRVLAYCDELMCVENVFQKGSIGAMHHHPHTQITYVASGRFRFTIGDQTHEVVAGDTLLKQNGIPHGCECIEDGILVDFFTPMREDFV</sequence>
<dbReference type="InterPro" id="IPR013096">
    <property type="entry name" value="Cupin_2"/>
</dbReference>
<evidence type="ECO:0000313" key="2">
    <source>
        <dbReference type="EMBL" id="RGX21672.1"/>
    </source>
</evidence>
<dbReference type="Pfam" id="PF07883">
    <property type="entry name" value="Cupin_2"/>
    <property type="match status" value="1"/>
</dbReference>
<dbReference type="Gene3D" id="2.60.120.10">
    <property type="entry name" value="Jelly Rolls"/>
    <property type="match status" value="1"/>
</dbReference>
<dbReference type="AlphaFoldDB" id="A0A413F7E9"/>
<dbReference type="SUPFAM" id="SSF51182">
    <property type="entry name" value="RmlC-like cupins"/>
    <property type="match status" value="1"/>
</dbReference>
<accession>A0A413F7E9</accession>
<dbReference type="RefSeq" id="WP_007712797.1">
    <property type="nucleotide sequence ID" value="NZ_BAABXR010000001.1"/>
</dbReference>
<dbReference type="InterPro" id="IPR014710">
    <property type="entry name" value="RmlC-like_jellyroll"/>
</dbReference>
<dbReference type="Proteomes" id="UP000283880">
    <property type="component" value="Unassembled WGS sequence"/>
</dbReference>
<evidence type="ECO:0000259" key="1">
    <source>
        <dbReference type="Pfam" id="PF07883"/>
    </source>
</evidence>
<dbReference type="PIRSF" id="PIRSF029883">
    <property type="entry name" value="KdgF"/>
    <property type="match status" value="1"/>
</dbReference>
<reference evidence="2 3" key="1">
    <citation type="submission" date="2018-08" db="EMBL/GenBank/DDBJ databases">
        <title>A genome reference for cultivated species of the human gut microbiota.</title>
        <authorList>
            <person name="Zou Y."/>
            <person name="Xue W."/>
            <person name="Luo G."/>
        </authorList>
    </citation>
    <scope>NUCLEOTIDE SEQUENCE [LARGE SCALE GENOMIC DNA]</scope>
    <source>
        <strain evidence="2 3">AF04-15</strain>
    </source>
</reference>
<dbReference type="PANTHER" id="PTHR40112">
    <property type="entry name" value="H2HPP ISOMERASE"/>
    <property type="match status" value="1"/>
</dbReference>
<comment type="caution">
    <text evidence="2">The sequence shown here is derived from an EMBL/GenBank/DDBJ whole genome shotgun (WGS) entry which is preliminary data.</text>
</comment>
<name>A0A413F7E9_9FIRM</name>
<proteinExistence type="predicted"/>
<dbReference type="CDD" id="cd02238">
    <property type="entry name" value="cupin_KdgF"/>
    <property type="match status" value="1"/>
</dbReference>
<dbReference type="PANTHER" id="PTHR40112:SF1">
    <property type="entry name" value="H2HPP ISOMERASE"/>
    <property type="match status" value="1"/>
</dbReference>
<evidence type="ECO:0000313" key="3">
    <source>
        <dbReference type="Proteomes" id="UP000283880"/>
    </source>
</evidence>
<dbReference type="OrthoDB" id="9811153at2"/>
<dbReference type="InterPro" id="IPR052535">
    <property type="entry name" value="Bacilysin_H2HPP_isomerase"/>
</dbReference>
<gene>
    <name evidence="2" type="ORF">DWV29_26275</name>
</gene>
<dbReference type="EMBL" id="QSBM01000030">
    <property type="protein sequence ID" value="RGX21672.1"/>
    <property type="molecule type" value="Genomic_DNA"/>
</dbReference>
<dbReference type="InterPro" id="IPR025499">
    <property type="entry name" value="KdgF"/>
</dbReference>
<organism evidence="2 3">
    <name type="scientific">Enterocloster asparagiformis</name>
    <dbReference type="NCBI Taxonomy" id="333367"/>
    <lineage>
        <taxon>Bacteria</taxon>
        <taxon>Bacillati</taxon>
        <taxon>Bacillota</taxon>
        <taxon>Clostridia</taxon>
        <taxon>Lachnospirales</taxon>
        <taxon>Lachnospiraceae</taxon>
        <taxon>Enterocloster</taxon>
    </lineage>
</organism>
<protein>
    <submittedName>
        <fullName evidence="2">Cupin domain-containing protein</fullName>
    </submittedName>
</protein>
<dbReference type="InterPro" id="IPR011051">
    <property type="entry name" value="RmlC_Cupin_sf"/>
</dbReference>
<feature type="domain" description="Cupin type-2" evidence="1">
    <location>
        <begin position="42"/>
        <end position="99"/>
    </location>
</feature>